<comment type="caution">
    <text evidence="5">The sequence shown here is derived from an EMBL/GenBank/DDBJ whole genome shotgun (WGS) entry which is preliminary data.</text>
</comment>
<dbReference type="InterPro" id="IPR003488">
    <property type="entry name" value="DprA"/>
</dbReference>
<evidence type="ECO:0000313" key="5">
    <source>
        <dbReference type="EMBL" id="MBR0672018.1"/>
    </source>
</evidence>
<dbReference type="Proteomes" id="UP001138751">
    <property type="component" value="Unassembled WGS sequence"/>
</dbReference>
<evidence type="ECO:0000313" key="6">
    <source>
        <dbReference type="Proteomes" id="UP001138751"/>
    </source>
</evidence>
<dbReference type="GO" id="GO:0009294">
    <property type="term" value="P:DNA-mediated transformation"/>
    <property type="evidence" value="ECO:0007669"/>
    <property type="project" value="InterPro"/>
</dbReference>
<dbReference type="EMBL" id="JAAEDM010000031">
    <property type="protein sequence ID" value="MBR0672018.1"/>
    <property type="molecule type" value="Genomic_DNA"/>
</dbReference>
<dbReference type="Gene3D" id="1.10.10.10">
    <property type="entry name" value="Winged helix-like DNA-binding domain superfamily/Winged helix DNA-binding domain"/>
    <property type="match status" value="1"/>
</dbReference>
<dbReference type="Pfam" id="PF02481">
    <property type="entry name" value="DNA_processg_A"/>
    <property type="match status" value="1"/>
</dbReference>
<evidence type="ECO:0000259" key="3">
    <source>
        <dbReference type="Pfam" id="PF02481"/>
    </source>
</evidence>
<gene>
    <name evidence="5" type="primary">dprA</name>
    <name evidence="5" type="ORF">GXW76_12625</name>
</gene>
<dbReference type="InterPro" id="IPR041614">
    <property type="entry name" value="DprA_WH"/>
</dbReference>
<feature type="compositionally biased region" description="Low complexity" evidence="2">
    <location>
        <begin position="295"/>
        <end position="306"/>
    </location>
</feature>
<dbReference type="PANTHER" id="PTHR43022:SF1">
    <property type="entry name" value="PROTEIN SMF"/>
    <property type="match status" value="1"/>
</dbReference>
<dbReference type="InterPro" id="IPR057666">
    <property type="entry name" value="DrpA_SLOG"/>
</dbReference>
<dbReference type="Gene3D" id="3.40.50.450">
    <property type="match status" value="1"/>
</dbReference>
<dbReference type="AlphaFoldDB" id="A0A9X9WXY9"/>
<comment type="similarity">
    <text evidence="1">Belongs to the DprA/Smf family.</text>
</comment>
<evidence type="ECO:0000256" key="1">
    <source>
        <dbReference type="ARBA" id="ARBA00006525"/>
    </source>
</evidence>
<dbReference type="Pfam" id="PF21102">
    <property type="entry name" value="DprA_N"/>
    <property type="match status" value="1"/>
</dbReference>
<accession>A0A9X9WXY9</accession>
<dbReference type="NCBIfam" id="TIGR00732">
    <property type="entry name" value="dprA"/>
    <property type="match status" value="1"/>
</dbReference>
<dbReference type="PANTHER" id="PTHR43022">
    <property type="entry name" value="PROTEIN SMF"/>
    <property type="match status" value="1"/>
</dbReference>
<dbReference type="Pfam" id="PF17782">
    <property type="entry name" value="WHD_DprA"/>
    <property type="match status" value="1"/>
</dbReference>
<name>A0A9X9WXY9_9PROT</name>
<feature type="domain" description="Smf/DprA SLOG" evidence="3">
    <location>
        <begin position="72"/>
        <end position="279"/>
    </location>
</feature>
<feature type="domain" description="DprA winged helix" evidence="4">
    <location>
        <begin position="304"/>
        <end position="362"/>
    </location>
</feature>
<reference evidence="5" key="2">
    <citation type="journal article" date="2021" name="Syst. Appl. Microbiol.">
        <title>Roseomonas hellenica sp. nov., isolated from roots of wild-growing Alkanna tinctoria.</title>
        <authorList>
            <person name="Rat A."/>
            <person name="Naranjo H.D."/>
            <person name="Lebbe L."/>
            <person name="Cnockaert M."/>
            <person name="Krigas N."/>
            <person name="Grigoriadou K."/>
            <person name="Maloupa E."/>
            <person name="Willems A."/>
        </authorList>
    </citation>
    <scope>NUCLEOTIDE SEQUENCE</scope>
    <source>
        <strain evidence="5">LMG 31231</strain>
    </source>
</reference>
<dbReference type="SUPFAM" id="SSF102405">
    <property type="entry name" value="MCP/YpsA-like"/>
    <property type="match status" value="1"/>
</dbReference>
<keyword evidence="6" id="KW-1185">Reference proteome</keyword>
<proteinExistence type="inferred from homology"/>
<dbReference type="RefSeq" id="WP_211862393.1">
    <property type="nucleotide sequence ID" value="NZ_JAAEDM010000031.1"/>
</dbReference>
<organism evidence="5 6">
    <name type="scientific">Neoroseomonas soli</name>
    <dbReference type="NCBI Taxonomy" id="1081025"/>
    <lineage>
        <taxon>Bacteria</taxon>
        <taxon>Pseudomonadati</taxon>
        <taxon>Pseudomonadota</taxon>
        <taxon>Alphaproteobacteria</taxon>
        <taxon>Acetobacterales</taxon>
        <taxon>Acetobacteraceae</taxon>
        <taxon>Neoroseomonas</taxon>
    </lineage>
</organism>
<feature type="region of interest" description="Disordered" evidence="2">
    <location>
        <begin position="293"/>
        <end position="314"/>
    </location>
</feature>
<evidence type="ECO:0000256" key="2">
    <source>
        <dbReference type="SAM" id="MobiDB-lite"/>
    </source>
</evidence>
<protein>
    <submittedName>
        <fullName evidence="5">DNA-protecting protein DprA</fullName>
    </submittedName>
</protein>
<evidence type="ECO:0000259" key="4">
    <source>
        <dbReference type="Pfam" id="PF17782"/>
    </source>
</evidence>
<reference evidence="5" key="1">
    <citation type="submission" date="2020-01" db="EMBL/GenBank/DDBJ databases">
        <authorList>
            <person name="Rat A."/>
        </authorList>
    </citation>
    <scope>NUCLEOTIDE SEQUENCE</scope>
    <source>
        <strain evidence="5">LMG 31231</strain>
    </source>
</reference>
<sequence length="371" mass="38354">MTPDTLARLRLARTEGIGPLTFRKLIARHRDPEAALAALPALSTTRATPYQPPPAAEAEREGAALAQLGGRFVFLDDPLYPPLLALLPDAPPVIAVLGDAPLLAAPAVAVVGARNASAAGRRVAEQLAEALAGKGLTVVSGLARGVDTAAHEGALRSGGTIAVLPGGIDVPYPPENAGLAARIAGRGAVVAESPLGTAPLNRHFPRRNRIVAGLSLGVVVVEAAHRSGTLITARLALEHGREVFAVPGSPLDPRCRGSNDLIRQGAHLVETAEDVLDHLPDAPRAGPLFDPSRMAPANAETAPEAADPLGPPPEGTGEVLELIGMSPVSVDEVLRRCHLTAPELQAVLTDLELEGRVELLPGHRVMRSANG</sequence>
<dbReference type="InterPro" id="IPR036388">
    <property type="entry name" value="WH-like_DNA-bd_sf"/>
</dbReference>